<evidence type="ECO:0000313" key="3">
    <source>
        <dbReference type="Proteomes" id="UP000297245"/>
    </source>
</evidence>
<dbReference type="OrthoDB" id="5381672at2759"/>
<proteinExistence type="predicted"/>
<keyword evidence="1" id="KW-0472">Membrane</keyword>
<feature type="transmembrane region" description="Helical" evidence="1">
    <location>
        <begin position="134"/>
        <end position="152"/>
    </location>
</feature>
<dbReference type="EMBL" id="ML179383">
    <property type="protein sequence ID" value="THU89073.1"/>
    <property type="molecule type" value="Genomic_DNA"/>
</dbReference>
<gene>
    <name evidence="2" type="ORF">K435DRAFT_969251</name>
</gene>
<organism evidence="2 3">
    <name type="scientific">Dendrothele bispora (strain CBS 962.96)</name>
    <dbReference type="NCBI Taxonomy" id="1314807"/>
    <lineage>
        <taxon>Eukaryota</taxon>
        <taxon>Fungi</taxon>
        <taxon>Dikarya</taxon>
        <taxon>Basidiomycota</taxon>
        <taxon>Agaricomycotina</taxon>
        <taxon>Agaricomycetes</taxon>
        <taxon>Agaricomycetidae</taxon>
        <taxon>Agaricales</taxon>
        <taxon>Agaricales incertae sedis</taxon>
        <taxon>Dendrothele</taxon>
    </lineage>
</organism>
<name>A0A4S8LJN6_DENBC</name>
<keyword evidence="1" id="KW-1133">Transmembrane helix</keyword>
<dbReference type="AlphaFoldDB" id="A0A4S8LJN6"/>
<keyword evidence="1" id="KW-0812">Transmembrane</keyword>
<feature type="transmembrane region" description="Helical" evidence="1">
    <location>
        <begin position="71"/>
        <end position="92"/>
    </location>
</feature>
<feature type="transmembrane region" description="Helical" evidence="1">
    <location>
        <begin position="12"/>
        <end position="30"/>
    </location>
</feature>
<evidence type="ECO:0000256" key="1">
    <source>
        <dbReference type="SAM" id="Phobius"/>
    </source>
</evidence>
<dbReference type="Proteomes" id="UP000297245">
    <property type="component" value="Unassembled WGS sequence"/>
</dbReference>
<reference evidence="2 3" key="1">
    <citation type="journal article" date="2019" name="Nat. Ecol. Evol.">
        <title>Megaphylogeny resolves global patterns of mushroom evolution.</title>
        <authorList>
            <person name="Varga T."/>
            <person name="Krizsan K."/>
            <person name="Foldi C."/>
            <person name="Dima B."/>
            <person name="Sanchez-Garcia M."/>
            <person name="Sanchez-Ramirez S."/>
            <person name="Szollosi G.J."/>
            <person name="Szarkandi J.G."/>
            <person name="Papp V."/>
            <person name="Albert L."/>
            <person name="Andreopoulos W."/>
            <person name="Angelini C."/>
            <person name="Antonin V."/>
            <person name="Barry K.W."/>
            <person name="Bougher N.L."/>
            <person name="Buchanan P."/>
            <person name="Buyck B."/>
            <person name="Bense V."/>
            <person name="Catcheside P."/>
            <person name="Chovatia M."/>
            <person name="Cooper J."/>
            <person name="Damon W."/>
            <person name="Desjardin D."/>
            <person name="Finy P."/>
            <person name="Geml J."/>
            <person name="Haridas S."/>
            <person name="Hughes K."/>
            <person name="Justo A."/>
            <person name="Karasinski D."/>
            <person name="Kautmanova I."/>
            <person name="Kiss B."/>
            <person name="Kocsube S."/>
            <person name="Kotiranta H."/>
            <person name="LaButti K.M."/>
            <person name="Lechner B.E."/>
            <person name="Liimatainen K."/>
            <person name="Lipzen A."/>
            <person name="Lukacs Z."/>
            <person name="Mihaltcheva S."/>
            <person name="Morgado L.N."/>
            <person name="Niskanen T."/>
            <person name="Noordeloos M.E."/>
            <person name="Ohm R.A."/>
            <person name="Ortiz-Santana B."/>
            <person name="Ovrebo C."/>
            <person name="Racz N."/>
            <person name="Riley R."/>
            <person name="Savchenko A."/>
            <person name="Shiryaev A."/>
            <person name="Soop K."/>
            <person name="Spirin V."/>
            <person name="Szebenyi C."/>
            <person name="Tomsovsky M."/>
            <person name="Tulloss R.E."/>
            <person name="Uehling J."/>
            <person name="Grigoriev I.V."/>
            <person name="Vagvolgyi C."/>
            <person name="Papp T."/>
            <person name="Martin F.M."/>
            <person name="Miettinen O."/>
            <person name="Hibbett D.S."/>
            <person name="Nagy L.G."/>
        </authorList>
    </citation>
    <scope>NUCLEOTIDE SEQUENCE [LARGE SCALE GENOMIC DNA]</scope>
    <source>
        <strain evidence="2 3">CBS 962.96</strain>
    </source>
</reference>
<feature type="transmembrane region" description="Helical" evidence="1">
    <location>
        <begin position="595"/>
        <end position="620"/>
    </location>
</feature>
<keyword evidence="3" id="KW-1185">Reference proteome</keyword>
<protein>
    <submittedName>
        <fullName evidence="2">Uncharacterized protein</fullName>
    </submittedName>
</protein>
<accession>A0A4S8LJN6</accession>
<evidence type="ECO:0000313" key="2">
    <source>
        <dbReference type="EMBL" id="THU89073.1"/>
    </source>
</evidence>
<sequence>MTTEPPLRYRKRTACLLVIYLPTLIIPWVLTCLLNKRPLNASSYYIQDGSLTARQLLSIEEVVGLIKVVNAINGVLVVPITSAILAQAAVVYSQRRKPAQSLNMAQLFALADRGWSDVVIMFTSILGSQVHRSGLLWAGAILTMLSAILQPIQSILITNEPITVMSCLDLPLTGCGIDLSVAVGYDSQPSDMRFVPHNLVVQNVVNALGKLSDLEPQPHLWPDNPYADRDIDGFTTPQNRRIFFWYYGDDDFASRRYFVSALENGTTTGVLRQHAIRFNSSVTCEHIPRSDYPTTCAGVRPMVMELDRPGLKMRVCAPGEIGHYPWTLSRNRQDISEELYLDLEPTDDQVPLADVSNLTMHCTASTTRGYFELGNYRNNYSYGPLIAEWPSPEIMAKEFNDYISERNATQPTVEDDTDLTDAYSDDLPFSRPSIDPFPLPPDTKLNVSGPLMTSAVALFGNSSFLNIASDTVYNMTSKQQLLAMCVYGNIPFTQVMSIIANFEEYCGGVVQLANIVNNTQALHEERAAVQVNGLVGDWTYSIFNNTLYAKEALEMSMYFANEALMMKTVDQTFQLFGRPIYTSGGIQVFKPVVTVAGTIIVTVLVSLQLLGLGIFAWYVYSVPTWTNALDALAIARIGKEMADSDLPPIGPVQKKDQKKLGQAQALIGLTGDVEYENTSAVELKSLVSGKNQSAVKLGLGEKGLITRKMV</sequence>